<dbReference type="InterPro" id="IPR014729">
    <property type="entry name" value="Rossmann-like_a/b/a_fold"/>
</dbReference>
<sequence>MAILGNVIDLNVFSSNKKDIAKNLIAYFRESTDKFFDYLDELAGRYFIFYGDNSQANILSDATGMRSIFYSTDKTVISSHCELVQEVVQAAEVKLVKKEWLRDYSSYHLPGHYTLYENIYFLTPNTLLNITEKKVKRFFPREHIVTRTVADVVEEITCLIKGQMKQIVQLDKKLLFSLTAGIDSRTSLSFLREYKEHFEYFTYSKKNAIPTTSVQKLDLDRELVGEIVENLGLNHRFITMDYGDNSEELKRFSNVLKRNTFTYHNLRLAKLYLDNFSNNHLHIRSNLLEIGRSFYKKQFNFKLPKSLTVESMVKCYSYKAMNDKRVFQAFENFYSQVSMDSIFNYDPYDILYWEYRMGTWHSQVLLESDVAHDTYILFNARRILKLLLSVPPMERNEHIVFKQLITQNWPVLNYWKINALETLMDYYDEQFDDFGLKLNDAKYVSGSINDQHREVAFQAVNQPRRVKFFMERSNPKAGDYVAAELTIHTKLDEYYTCIVQVRSPYENKNYRGRLQYQVLLNGQLLLEEDICDWKESNQISINWNSRIEENTISIRVLAKKDCETWSWGRAATILIERMTLRRGEHKEKLAISASSPYSKTFNYMEK</sequence>
<organism evidence="1 2">
    <name type="scientific">Bacillus cereus</name>
    <dbReference type="NCBI Taxonomy" id="1396"/>
    <lineage>
        <taxon>Bacteria</taxon>
        <taxon>Bacillati</taxon>
        <taxon>Bacillota</taxon>
        <taxon>Bacilli</taxon>
        <taxon>Bacillales</taxon>
        <taxon>Bacillaceae</taxon>
        <taxon>Bacillus</taxon>
        <taxon>Bacillus cereus group</taxon>
    </lineage>
</organism>
<dbReference type="AlphaFoldDB" id="A0AA44TCQ6"/>
<evidence type="ECO:0000313" key="1">
    <source>
        <dbReference type="EMBL" id="PFR89955.1"/>
    </source>
</evidence>
<protein>
    <recommendedName>
        <fullName evidence="3">Asparagine synthetase domain-containing protein</fullName>
    </recommendedName>
</protein>
<proteinExistence type="predicted"/>
<dbReference type="RefSeq" id="WP_098523021.1">
    <property type="nucleotide sequence ID" value="NZ_NUYJ01000043.1"/>
</dbReference>
<reference evidence="1 2" key="1">
    <citation type="submission" date="2017-09" db="EMBL/GenBank/DDBJ databases">
        <title>Large-scale bioinformatics analysis of Bacillus genomes uncovers conserved roles of natural products in bacterial physiology.</title>
        <authorList>
            <consortium name="Agbiome Team Llc"/>
            <person name="Bleich R.M."/>
            <person name="Grubbs K.J."/>
            <person name="Santa Maria K.C."/>
            <person name="Allen S.E."/>
            <person name="Farag S."/>
            <person name="Shank E.A."/>
            <person name="Bowers A."/>
        </authorList>
    </citation>
    <scope>NUCLEOTIDE SEQUENCE [LARGE SCALE GENOMIC DNA]</scope>
    <source>
        <strain evidence="1 2">AFS067272</strain>
    </source>
</reference>
<dbReference type="EMBL" id="NVBO01000307">
    <property type="protein sequence ID" value="PFR89955.1"/>
    <property type="molecule type" value="Genomic_DNA"/>
</dbReference>
<dbReference type="Gene3D" id="3.40.50.620">
    <property type="entry name" value="HUPs"/>
    <property type="match status" value="1"/>
</dbReference>
<dbReference type="Proteomes" id="UP000226357">
    <property type="component" value="Unassembled WGS sequence"/>
</dbReference>
<dbReference type="SUPFAM" id="SSF52402">
    <property type="entry name" value="Adenine nucleotide alpha hydrolases-like"/>
    <property type="match status" value="1"/>
</dbReference>
<evidence type="ECO:0008006" key="3">
    <source>
        <dbReference type="Google" id="ProtNLM"/>
    </source>
</evidence>
<gene>
    <name evidence="1" type="ORF">COK38_23805</name>
</gene>
<comment type="caution">
    <text evidence="1">The sequence shown here is derived from an EMBL/GenBank/DDBJ whole genome shotgun (WGS) entry which is preliminary data.</text>
</comment>
<name>A0AA44TCQ6_BACCE</name>
<accession>A0AA44TCQ6</accession>
<evidence type="ECO:0000313" key="2">
    <source>
        <dbReference type="Proteomes" id="UP000226357"/>
    </source>
</evidence>